<feature type="region of interest" description="Disordered" evidence="1">
    <location>
        <begin position="1"/>
        <end position="43"/>
    </location>
</feature>
<dbReference type="AlphaFoldDB" id="A0A836BMP3"/>
<reference evidence="2" key="1">
    <citation type="journal article" date="2020" name="bioRxiv">
        <title>Comparative genomics of Chlamydomonas.</title>
        <authorList>
            <person name="Craig R.J."/>
            <person name="Hasan A.R."/>
            <person name="Ness R.W."/>
            <person name="Keightley P.D."/>
        </authorList>
    </citation>
    <scope>NUCLEOTIDE SEQUENCE</scope>
    <source>
        <strain evidence="2">CCAP 11/70</strain>
    </source>
</reference>
<gene>
    <name evidence="2" type="ORF">HYH03_018686</name>
</gene>
<evidence type="ECO:0000313" key="2">
    <source>
        <dbReference type="EMBL" id="KAG2482366.1"/>
    </source>
</evidence>
<comment type="caution">
    <text evidence="2">The sequence shown here is derived from an EMBL/GenBank/DDBJ whole genome shotgun (WGS) entry which is preliminary data.</text>
</comment>
<sequence>MDMAGPAEMPSRPEEQPDQSPSGPSIDDAQANQASQASQQPEAAAAKLAAAAAASRQECCDIPVKTSQLELAGMAETIVTGVVLGAGAGRGQCYPNGTLAPLPDEGGAGGASGTSFILLGLQCVHRGLVTCRSHSGDDGDCLILVEAPVLPDSQPCTLTGGQRYMLFLQEQQGPCGGYYYAMFQ</sequence>
<evidence type="ECO:0000313" key="3">
    <source>
        <dbReference type="Proteomes" id="UP000612055"/>
    </source>
</evidence>
<dbReference type="Proteomes" id="UP000612055">
    <property type="component" value="Unassembled WGS sequence"/>
</dbReference>
<dbReference type="OrthoDB" id="539744at2759"/>
<dbReference type="EMBL" id="JAEHOE010000228">
    <property type="protein sequence ID" value="KAG2482366.1"/>
    <property type="molecule type" value="Genomic_DNA"/>
</dbReference>
<name>A0A836BMP3_9CHLO</name>
<proteinExistence type="predicted"/>
<accession>A0A836BMP3</accession>
<organism evidence="2 3">
    <name type="scientific">Edaphochlamys debaryana</name>
    <dbReference type="NCBI Taxonomy" id="47281"/>
    <lineage>
        <taxon>Eukaryota</taxon>
        <taxon>Viridiplantae</taxon>
        <taxon>Chlorophyta</taxon>
        <taxon>core chlorophytes</taxon>
        <taxon>Chlorophyceae</taxon>
        <taxon>CS clade</taxon>
        <taxon>Chlamydomonadales</taxon>
        <taxon>Chlamydomonadales incertae sedis</taxon>
        <taxon>Edaphochlamys</taxon>
    </lineage>
</organism>
<feature type="non-terminal residue" evidence="2">
    <location>
        <position position="1"/>
    </location>
</feature>
<evidence type="ECO:0000256" key="1">
    <source>
        <dbReference type="SAM" id="MobiDB-lite"/>
    </source>
</evidence>
<feature type="compositionally biased region" description="Low complexity" evidence="1">
    <location>
        <begin position="29"/>
        <end position="43"/>
    </location>
</feature>
<keyword evidence="3" id="KW-1185">Reference proteome</keyword>
<protein>
    <submittedName>
        <fullName evidence="2">Uncharacterized protein</fullName>
    </submittedName>
</protein>